<evidence type="ECO:0000313" key="2">
    <source>
        <dbReference type="EMBL" id="KAK0447083.1"/>
    </source>
</evidence>
<accession>A0AA39JQS3</accession>
<dbReference type="EMBL" id="JAUEPT010000012">
    <property type="protein sequence ID" value="KAK0447083.1"/>
    <property type="molecule type" value="Genomic_DNA"/>
</dbReference>
<keyword evidence="3" id="KW-1185">Reference proteome</keyword>
<sequence>MAGSKHISYDDRRTDVLKYNDQWFNTGFCNASCTGETGMLTSASNYSARVTFAFSDPANAFFYYGIRRCYGGKWAICINCNPADPNFEFINAVKPLDDGKNLSIILFFKNFDKPGIHTVNSISHSSIPRIPGTDVLWGNPKCPFPVWNSWSGFLAPSLLSGSPRFSDDKDKEAQQRIFFPYVSVLRIGTPMLVSLFYLYTCIRIQP</sequence>
<dbReference type="Proteomes" id="UP001175226">
    <property type="component" value="Unassembled WGS sequence"/>
</dbReference>
<name>A0AA39JQS3_9AGAR</name>
<comment type="caution">
    <text evidence="2">The sequence shown here is derived from an EMBL/GenBank/DDBJ whole genome shotgun (WGS) entry which is preliminary data.</text>
</comment>
<protein>
    <submittedName>
        <fullName evidence="2">Uncharacterized protein</fullName>
    </submittedName>
</protein>
<keyword evidence="1" id="KW-1133">Transmembrane helix</keyword>
<reference evidence="2" key="1">
    <citation type="submission" date="2023-06" db="EMBL/GenBank/DDBJ databases">
        <authorList>
            <consortium name="Lawrence Berkeley National Laboratory"/>
            <person name="Ahrendt S."/>
            <person name="Sahu N."/>
            <person name="Indic B."/>
            <person name="Wong-Bajracharya J."/>
            <person name="Merenyi Z."/>
            <person name="Ke H.-M."/>
            <person name="Monk M."/>
            <person name="Kocsube S."/>
            <person name="Drula E."/>
            <person name="Lipzen A."/>
            <person name="Balint B."/>
            <person name="Henrissat B."/>
            <person name="Andreopoulos B."/>
            <person name="Martin F.M."/>
            <person name="Harder C.B."/>
            <person name="Rigling D."/>
            <person name="Ford K.L."/>
            <person name="Foster G.D."/>
            <person name="Pangilinan J."/>
            <person name="Papanicolaou A."/>
            <person name="Barry K."/>
            <person name="LaButti K."/>
            <person name="Viragh M."/>
            <person name="Koriabine M."/>
            <person name="Yan M."/>
            <person name="Riley R."/>
            <person name="Champramary S."/>
            <person name="Plett K.L."/>
            <person name="Tsai I.J."/>
            <person name="Slot J."/>
            <person name="Sipos G."/>
            <person name="Plett J."/>
            <person name="Nagy L.G."/>
            <person name="Grigoriev I.V."/>
        </authorList>
    </citation>
    <scope>NUCLEOTIDE SEQUENCE</scope>
    <source>
        <strain evidence="2">FPL87.14</strain>
    </source>
</reference>
<feature type="transmembrane region" description="Helical" evidence="1">
    <location>
        <begin position="178"/>
        <end position="199"/>
    </location>
</feature>
<evidence type="ECO:0000313" key="3">
    <source>
        <dbReference type="Proteomes" id="UP001175226"/>
    </source>
</evidence>
<keyword evidence="1" id="KW-0472">Membrane</keyword>
<gene>
    <name evidence="2" type="ORF">EV421DRAFT_1928590</name>
</gene>
<dbReference type="AlphaFoldDB" id="A0AA39JQS3"/>
<organism evidence="2 3">
    <name type="scientific">Armillaria borealis</name>
    <dbReference type="NCBI Taxonomy" id="47425"/>
    <lineage>
        <taxon>Eukaryota</taxon>
        <taxon>Fungi</taxon>
        <taxon>Dikarya</taxon>
        <taxon>Basidiomycota</taxon>
        <taxon>Agaricomycotina</taxon>
        <taxon>Agaricomycetes</taxon>
        <taxon>Agaricomycetidae</taxon>
        <taxon>Agaricales</taxon>
        <taxon>Marasmiineae</taxon>
        <taxon>Physalacriaceae</taxon>
        <taxon>Armillaria</taxon>
    </lineage>
</organism>
<proteinExistence type="predicted"/>
<evidence type="ECO:0000256" key="1">
    <source>
        <dbReference type="SAM" id="Phobius"/>
    </source>
</evidence>
<keyword evidence="1" id="KW-0812">Transmembrane</keyword>